<evidence type="ECO:0000313" key="4">
    <source>
        <dbReference type="Proteomes" id="UP001344888"/>
    </source>
</evidence>
<dbReference type="RefSeq" id="WP_326123455.1">
    <property type="nucleotide sequence ID" value="NZ_JARSFG010000015.1"/>
</dbReference>
<dbReference type="PROSITE" id="PS51782">
    <property type="entry name" value="LYSM"/>
    <property type="match status" value="1"/>
</dbReference>
<dbReference type="GO" id="GO:0009254">
    <property type="term" value="P:peptidoglycan turnover"/>
    <property type="evidence" value="ECO:0007669"/>
    <property type="project" value="InterPro"/>
</dbReference>
<dbReference type="Pfam" id="PF06725">
    <property type="entry name" value="3D"/>
    <property type="match status" value="1"/>
</dbReference>
<dbReference type="GO" id="GO:0004553">
    <property type="term" value="F:hydrolase activity, hydrolyzing O-glycosyl compounds"/>
    <property type="evidence" value="ECO:0007669"/>
    <property type="project" value="InterPro"/>
</dbReference>
<dbReference type="SUPFAM" id="SSF54106">
    <property type="entry name" value="LysM domain"/>
    <property type="match status" value="1"/>
</dbReference>
<accession>A0AAW9NR48</accession>
<dbReference type="InterPro" id="IPR036779">
    <property type="entry name" value="LysM_dom_sf"/>
</dbReference>
<gene>
    <name evidence="3" type="ORF">P9B03_10795</name>
</gene>
<dbReference type="Pfam" id="PF01476">
    <property type="entry name" value="LysM"/>
    <property type="match status" value="1"/>
</dbReference>
<protein>
    <submittedName>
        <fullName evidence="3">3D domain-containing protein</fullName>
    </submittedName>
</protein>
<dbReference type="EMBL" id="JARSFG010000015">
    <property type="protein sequence ID" value="MEC1178971.1"/>
    <property type="molecule type" value="Genomic_DNA"/>
</dbReference>
<dbReference type="InterPro" id="IPR036908">
    <property type="entry name" value="RlpA-like_sf"/>
</dbReference>
<dbReference type="GO" id="GO:0019867">
    <property type="term" value="C:outer membrane"/>
    <property type="evidence" value="ECO:0007669"/>
    <property type="project" value="InterPro"/>
</dbReference>
<reference evidence="3 4" key="1">
    <citation type="submission" date="2023-03" db="EMBL/GenBank/DDBJ databases">
        <title>Bacillus Genome Sequencing.</title>
        <authorList>
            <person name="Dunlap C."/>
        </authorList>
    </citation>
    <scope>NUCLEOTIDE SEQUENCE [LARGE SCALE GENOMIC DNA]</scope>
    <source>
        <strain evidence="3 4">B-59205</strain>
    </source>
</reference>
<evidence type="ECO:0000313" key="3">
    <source>
        <dbReference type="EMBL" id="MEC1178971.1"/>
    </source>
</evidence>
<dbReference type="InterPro" id="IPR051933">
    <property type="entry name" value="Resuscitation_pf_RpfB"/>
</dbReference>
<dbReference type="PANTHER" id="PTHR39160">
    <property type="entry name" value="CELL WALL-BINDING PROTEIN YOCH"/>
    <property type="match status" value="1"/>
</dbReference>
<sequence>MLKYKLVMIGFVLSLLFHITAIYPMAAIPVPINSEVIDDYSIHAWDALSIEELQENEPTVYTVVEGDNLYRIALTYDVSLHSLMAWNDISNTLIFPGDELTIYDEGDEPVVSEEEKVVAVAPQNIPTQNIEVYEQQQGDEMVVTATAYTAYCKGCSGTTAYGIDLRANPNQKVIAVDPRVIPLGTKVWVEGYGEAIAGDTGGAIKGHKIDVFIPEYENAMQWGVKTVKIKVLN</sequence>
<dbReference type="Gene3D" id="2.40.40.10">
    <property type="entry name" value="RlpA-like domain"/>
    <property type="match status" value="1"/>
</dbReference>
<evidence type="ECO:0000256" key="1">
    <source>
        <dbReference type="ARBA" id="ARBA00022729"/>
    </source>
</evidence>
<dbReference type="Proteomes" id="UP001344888">
    <property type="component" value="Unassembled WGS sequence"/>
</dbReference>
<dbReference type="SUPFAM" id="SSF50685">
    <property type="entry name" value="Barwin-like endoglucanases"/>
    <property type="match status" value="1"/>
</dbReference>
<keyword evidence="1" id="KW-0732">Signal</keyword>
<dbReference type="CDD" id="cd00118">
    <property type="entry name" value="LysM"/>
    <property type="match status" value="1"/>
</dbReference>
<dbReference type="InterPro" id="IPR018392">
    <property type="entry name" value="LysM"/>
</dbReference>
<name>A0AAW9NR48_9BACL</name>
<dbReference type="Gene3D" id="3.10.350.10">
    <property type="entry name" value="LysM domain"/>
    <property type="match status" value="1"/>
</dbReference>
<feature type="domain" description="LysM" evidence="2">
    <location>
        <begin position="59"/>
        <end position="102"/>
    </location>
</feature>
<dbReference type="CDD" id="cd22786">
    <property type="entry name" value="DPBB_YuiC-like"/>
    <property type="match status" value="1"/>
</dbReference>
<dbReference type="InterPro" id="IPR010611">
    <property type="entry name" value="3D_dom"/>
</dbReference>
<keyword evidence="4" id="KW-1185">Reference proteome</keyword>
<dbReference type="AlphaFoldDB" id="A0AAW9NR48"/>
<organism evidence="3 4">
    <name type="scientific">Metasolibacillus meyeri</name>
    <dbReference type="NCBI Taxonomy" id="1071052"/>
    <lineage>
        <taxon>Bacteria</taxon>
        <taxon>Bacillati</taxon>
        <taxon>Bacillota</taxon>
        <taxon>Bacilli</taxon>
        <taxon>Bacillales</taxon>
        <taxon>Caryophanaceae</taxon>
        <taxon>Metasolibacillus</taxon>
    </lineage>
</organism>
<proteinExistence type="predicted"/>
<comment type="caution">
    <text evidence="3">The sequence shown here is derived from an EMBL/GenBank/DDBJ whole genome shotgun (WGS) entry which is preliminary data.</text>
</comment>
<evidence type="ECO:0000259" key="2">
    <source>
        <dbReference type="PROSITE" id="PS51782"/>
    </source>
</evidence>
<dbReference type="SMART" id="SM00257">
    <property type="entry name" value="LysM"/>
    <property type="match status" value="1"/>
</dbReference>
<dbReference type="PANTHER" id="PTHR39160:SF4">
    <property type="entry name" value="RESUSCITATION-PROMOTING FACTOR RPFB"/>
    <property type="match status" value="1"/>
</dbReference>